<dbReference type="FunFam" id="3.40.50.2000:FF:000153">
    <property type="entry name" value="Alpha-1,4 glucan phosphorylase"/>
    <property type="match status" value="1"/>
</dbReference>
<evidence type="ECO:0000256" key="4">
    <source>
        <dbReference type="ARBA" id="ARBA00006047"/>
    </source>
</evidence>
<evidence type="ECO:0000313" key="15">
    <source>
        <dbReference type="Proteomes" id="UP000000822"/>
    </source>
</evidence>
<feature type="modified residue" description="N6-(pyridoxal phosphate)lysine" evidence="12">
    <location>
        <position position="656"/>
    </location>
</feature>
<keyword evidence="10 13" id="KW-0119">Carbohydrate metabolism</keyword>
<comment type="similarity">
    <text evidence="4 13">Belongs to the glycogen phosphorylase family.</text>
</comment>
<reference evidence="14 15" key="2">
    <citation type="journal article" date="2002" name="Nucleic Acids Res.">
        <title>Genome sequence of Oceanobacillus iheyensis isolated from the Iheya Ridge and its unexpected adaptive capabilities to extreme environments.</title>
        <authorList>
            <person name="Takami H."/>
            <person name="Takaki Y."/>
            <person name="Uchiyama I."/>
        </authorList>
    </citation>
    <scope>NUCLEOTIDE SEQUENCE [LARGE SCALE GENOMIC DNA]</scope>
    <source>
        <strain evidence="15">DSM 14371 / CIP 107618 / JCM 11309 / KCTC 3954 / HTE831</strain>
    </source>
</reference>
<dbReference type="Pfam" id="PF00343">
    <property type="entry name" value="Phosphorylase"/>
    <property type="match status" value="1"/>
</dbReference>
<dbReference type="CDD" id="cd04300">
    <property type="entry name" value="GT35_Glycogen_Phosphorylase"/>
    <property type="match status" value="1"/>
</dbReference>
<dbReference type="PANTHER" id="PTHR11468:SF3">
    <property type="entry name" value="GLYCOGEN PHOSPHORYLASE, LIVER FORM"/>
    <property type="match status" value="1"/>
</dbReference>
<comment type="subcellular location">
    <subcellularLocation>
        <location evidence="3">Cytoplasm</location>
    </subcellularLocation>
</comment>
<protein>
    <recommendedName>
        <fullName evidence="13">Alpha-1,4 glucan phosphorylase</fullName>
        <ecNumber evidence="13">2.4.1.1</ecNumber>
    </recommendedName>
</protein>
<dbReference type="GO" id="GO:0008184">
    <property type="term" value="F:glycogen phosphorylase activity"/>
    <property type="evidence" value="ECO:0007669"/>
    <property type="project" value="InterPro"/>
</dbReference>
<dbReference type="GO" id="GO:0030170">
    <property type="term" value="F:pyridoxal phosphate binding"/>
    <property type="evidence" value="ECO:0007669"/>
    <property type="project" value="InterPro"/>
</dbReference>
<name>Q8ET53_OCEIH</name>
<dbReference type="FunFam" id="3.40.50.2000:FF:000003">
    <property type="entry name" value="Alpha-1,4 glucan phosphorylase"/>
    <property type="match status" value="1"/>
</dbReference>
<keyword evidence="9 12" id="KW-0663">Pyridoxal phosphate</keyword>
<dbReference type="PANTHER" id="PTHR11468">
    <property type="entry name" value="GLYCOGEN PHOSPHORYLASE"/>
    <property type="match status" value="1"/>
</dbReference>
<dbReference type="HOGENOM" id="CLU_010198_1_1_9"/>
<comment type="cofactor">
    <cofactor evidence="2 13">
        <name>pyridoxal 5'-phosphate</name>
        <dbReference type="ChEBI" id="CHEBI:597326"/>
    </cofactor>
</comment>
<evidence type="ECO:0000256" key="8">
    <source>
        <dbReference type="ARBA" id="ARBA00022679"/>
    </source>
</evidence>
<evidence type="ECO:0000256" key="11">
    <source>
        <dbReference type="ARBA" id="ARBA00025174"/>
    </source>
</evidence>
<comment type="function">
    <text evidence="11">Phosphorylase is an important allosteric enzyme in carbohydrate metabolism. Enzymes from different sources differ in their regulatory mechanisms and in their natural substrates. However, all known phosphorylases share catalytic and structural properties.</text>
</comment>
<keyword evidence="8 13" id="KW-0808">Transferase</keyword>
<dbReference type="PROSITE" id="PS00102">
    <property type="entry name" value="PHOSPHORYLASE"/>
    <property type="match status" value="1"/>
</dbReference>
<comment type="catalytic activity">
    <reaction evidence="1 13">
        <text>[(1-&gt;4)-alpha-D-glucosyl](n) + phosphate = [(1-&gt;4)-alpha-D-glucosyl](n-1) + alpha-D-glucose 1-phosphate</text>
        <dbReference type="Rhea" id="RHEA:41732"/>
        <dbReference type="Rhea" id="RHEA-COMP:9584"/>
        <dbReference type="Rhea" id="RHEA-COMP:9586"/>
        <dbReference type="ChEBI" id="CHEBI:15444"/>
        <dbReference type="ChEBI" id="CHEBI:43474"/>
        <dbReference type="ChEBI" id="CHEBI:58601"/>
        <dbReference type="EC" id="2.4.1.1"/>
    </reaction>
</comment>
<keyword evidence="5" id="KW-0963">Cytoplasm</keyword>
<dbReference type="InterPro" id="IPR000811">
    <property type="entry name" value="Glyco_trans_35"/>
</dbReference>
<evidence type="ECO:0000256" key="12">
    <source>
        <dbReference type="PIRSR" id="PIRSR000460-1"/>
    </source>
</evidence>
<dbReference type="EC" id="2.4.1.1" evidence="13"/>
<dbReference type="GO" id="GO:0005980">
    <property type="term" value="P:glycogen catabolic process"/>
    <property type="evidence" value="ECO:0007669"/>
    <property type="project" value="TreeGrafter"/>
</dbReference>
<dbReference type="AlphaFoldDB" id="Q8ET53"/>
<keyword evidence="7 13" id="KW-0328">Glycosyltransferase</keyword>
<comment type="function">
    <text evidence="13">Allosteric enzyme that catalyzes the rate-limiting step in glycogen catabolism, the phosphorolytic cleavage of glycogen to produce glucose-1-phosphate, and plays a central role in maintaining cellular and organismal glucose homeostasis.</text>
</comment>
<dbReference type="STRING" id="221109.gene:10732613"/>
<sequence>MKLRKKKLVNRISQELAHQKGLTIEGASSRDIYEVLASIINESMEDNWKATQEGYAYGKYKQVYYLSMEFLIGRLMESNLLNLGLLDEAKEAIRELGFNEEEVFSQEHDAGLGNGGLGRLAACFLDSLASLQYPGHGYGIRYRYGLFEQRIIHGNQVELPDYWLTYPYPWEYRKEEDAVVIHFEGNVHIHEDQDGNLIFSYDQTNKVKAIPYDIPISGYQNGTVNTLRLWSAEAIDNIGGSLEENTTYYKELAHQHTIEQISGFLYPDDSSEEGKSLRLKQQYFLVSASIQSIVQQYKQTHKISIDRLHEKVSIQINDTHPSLGIPELMRILLDEEGLSWDNAWKVTTNTFAYTNHTTLSEALEKWPVATIKQLMPRIYMIIEEINERFCQELWLDYKHLRNQIADMAIIAHDTVHMAHLAIVGSYRVNGVARIHTEILKTQEMKYFYQRFPDKFTNKTNGITHRRWLLQVNPELSTLVTDVIGSQWIKRPKKLISLLKYAEDSSVLEKLKEVKLTNKQKLASVIQQRTGIMVDPHSIFDVHIKRLHEYKRQLLNVFHIIYLYNELKDNPQQDVIPRTFIFAAKAAPSYYMAKEVIKLIHTVASIVNHDPDIKGKLKVIFLENYQVSLAEQIIPAADISQQISTASKEASGTGNMKLMMNGAITLGTLDGANIEIRDVVGNDNMFIFGLTAEEVIEYYRNGSYSARALYDQDERIRRILDQLNDGDFGIHQMEFKDIYYHILSHNDPYFVLQDFEPYLEAHELVERAYRNKNKWLSMSLTNIAHSGKFSSDQTIQSYATDIWKLKQVPIK</sequence>
<dbReference type="EMBL" id="BA000028">
    <property type="protein sequence ID" value="BAC12366.1"/>
    <property type="molecule type" value="Genomic_DNA"/>
</dbReference>
<keyword evidence="6" id="KW-0021">Allosteric enzyme</keyword>
<evidence type="ECO:0000256" key="3">
    <source>
        <dbReference type="ARBA" id="ARBA00004496"/>
    </source>
</evidence>
<evidence type="ECO:0000256" key="10">
    <source>
        <dbReference type="ARBA" id="ARBA00023277"/>
    </source>
</evidence>
<dbReference type="SUPFAM" id="SSF53756">
    <property type="entry name" value="UDP-Glycosyltransferase/glycogen phosphorylase"/>
    <property type="match status" value="1"/>
</dbReference>
<dbReference type="InterPro" id="IPR035090">
    <property type="entry name" value="Pyridoxal_P_attach_site"/>
</dbReference>
<dbReference type="InterPro" id="IPR011833">
    <property type="entry name" value="Glycg_phsphrylas"/>
</dbReference>
<evidence type="ECO:0000256" key="9">
    <source>
        <dbReference type="ARBA" id="ARBA00022898"/>
    </source>
</evidence>
<evidence type="ECO:0000256" key="7">
    <source>
        <dbReference type="ARBA" id="ARBA00022676"/>
    </source>
</evidence>
<dbReference type="PIRSF" id="PIRSF000460">
    <property type="entry name" value="Pprylas_GlgP"/>
    <property type="match status" value="1"/>
</dbReference>
<accession>Q8ET53</accession>
<proteinExistence type="inferred from homology"/>
<gene>
    <name evidence="14" type="ordered locus">OB0410</name>
</gene>
<organism evidence="14 15">
    <name type="scientific">Oceanobacillus iheyensis (strain DSM 14371 / CIP 107618 / JCM 11309 / KCTC 3954 / HTE831)</name>
    <dbReference type="NCBI Taxonomy" id="221109"/>
    <lineage>
        <taxon>Bacteria</taxon>
        <taxon>Bacillati</taxon>
        <taxon>Bacillota</taxon>
        <taxon>Bacilli</taxon>
        <taxon>Bacillales</taxon>
        <taxon>Bacillaceae</taxon>
        <taxon>Oceanobacillus</taxon>
    </lineage>
</organism>
<dbReference type="KEGG" id="oih:OB0410"/>
<evidence type="ECO:0000256" key="1">
    <source>
        <dbReference type="ARBA" id="ARBA00001275"/>
    </source>
</evidence>
<evidence type="ECO:0000256" key="6">
    <source>
        <dbReference type="ARBA" id="ARBA00022533"/>
    </source>
</evidence>
<keyword evidence="15" id="KW-1185">Reference proteome</keyword>
<evidence type="ECO:0000256" key="13">
    <source>
        <dbReference type="RuleBase" id="RU000587"/>
    </source>
</evidence>
<dbReference type="PhylomeDB" id="Q8ET53"/>
<evidence type="ECO:0000256" key="2">
    <source>
        <dbReference type="ARBA" id="ARBA00001933"/>
    </source>
</evidence>
<dbReference type="OrthoDB" id="9760804at2"/>
<evidence type="ECO:0000256" key="5">
    <source>
        <dbReference type="ARBA" id="ARBA00022490"/>
    </source>
</evidence>
<reference evidence="14 15" key="1">
    <citation type="journal article" date="2001" name="FEMS Microbiol. Lett.">
        <title>Oceanobacillus iheyensis gen. nov., sp. nov., a deep-sea extremely halotolerant and alkaliphilic species isolated from a depth of 1050 m on the Iheya Ridge.</title>
        <authorList>
            <person name="Lu J."/>
            <person name="Nogi Y."/>
            <person name="Takami H."/>
        </authorList>
    </citation>
    <scope>NUCLEOTIDE SEQUENCE [LARGE SCALE GENOMIC DNA]</scope>
    <source>
        <strain evidence="15">DSM 14371 / CIP 107618 / JCM 11309 / KCTC 3954 / HTE831</strain>
    </source>
</reference>
<dbReference type="GO" id="GO:0005737">
    <property type="term" value="C:cytoplasm"/>
    <property type="evidence" value="ECO:0007669"/>
    <property type="project" value="UniProtKB-SubCell"/>
</dbReference>
<dbReference type="eggNOG" id="COG0058">
    <property type="taxonomic scope" value="Bacteria"/>
</dbReference>
<dbReference type="RefSeq" id="WP_011064816.1">
    <property type="nucleotide sequence ID" value="NC_004193.1"/>
</dbReference>
<evidence type="ECO:0000313" key="14">
    <source>
        <dbReference type="EMBL" id="BAC12366.1"/>
    </source>
</evidence>
<dbReference type="Proteomes" id="UP000000822">
    <property type="component" value="Chromosome"/>
</dbReference>
<dbReference type="Gene3D" id="3.40.50.2000">
    <property type="entry name" value="Glycogen Phosphorylase B"/>
    <property type="match status" value="2"/>
</dbReference>
<dbReference type="CAZy" id="GT35">
    <property type="family name" value="Glycosyltransferase Family 35"/>
</dbReference>
<dbReference type="NCBIfam" id="TIGR02093">
    <property type="entry name" value="P_ylase"/>
    <property type="match status" value="1"/>
</dbReference>